<organism evidence="2">
    <name type="scientific">marine sediment metagenome</name>
    <dbReference type="NCBI Taxonomy" id="412755"/>
    <lineage>
        <taxon>unclassified sequences</taxon>
        <taxon>metagenomes</taxon>
        <taxon>ecological metagenomes</taxon>
    </lineage>
</organism>
<comment type="caution">
    <text evidence="2">The sequence shown here is derived from an EMBL/GenBank/DDBJ whole genome shotgun (WGS) entry which is preliminary data.</text>
</comment>
<evidence type="ECO:0000256" key="1">
    <source>
        <dbReference type="SAM" id="MobiDB-lite"/>
    </source>
</evidence>
<reference evidence="2" key="1">
    <citation type="journal article" date="2015" name="Nature">
        <title>Complex archaea that bridge the gap between prokaryotes and eukaryotes.</title>
        <authorList>
            <person name="Spang A."/>
            <person name="Saw J.H."/>
            <person name="Jorgensen S.L."/>
            <person name="Zaremba-Niedzwiedzka K."/>
            <person name="Martijn J."/>
            <person name="Lind A.E."/>
            <person name="van Eijk R."/>
            <person name="Schleper C."/>
            <person name="Guy L."/>
            <person name="Ettema T.J."/>
        </authorList>
    </citation>
    <scope>NUCLEOTIDE SEQUENCE</scope>
</reference>
<name>A0A0F9H2A2_9ZZZZ</name>
<protein>
    <submittedName>
        <fullName evidence="2">Uncharacterized protein</fullName>
    </submittedName>
</protein>
<sequence>MAIGIAAPIIGGILKGIGLARQRRTKEDQERDKEERQLERELKKLRASGEETRKTQKEKFKREAPFRTRPTTFADVQRPVSETFGAPAENVLGLPPGQVATPGPAGGFVTGRGETAPEQELGTSRFLQGLGLQIPQQVTGEGQFVLPEGLPEVSQKPFKPFQLTPETEAQLKTRIQEGLDALSSGEINPSTGQPVTAQEIFRLLSGEFPGQANRLKTIILSGRESGEPESLQDLIFE</sequence>
<dbReference type="EMBL" id="LAZR01026208">
    <property type="protein sequence ID" value="KKL69437.1"/>
    <property type="molecule type" value="Genomic_DNA"/>
</dbReference>
<accession>A0A0F9H2A2</accession>
<dbReference type="AlphaFoldDB" id="A0A0F9H2A2"/>
<feature type="compositionally biased region" description="Basic and acidic residues" evidence="1">
    <location>
        <begin position="25"/>
        <end position="66"/>
    </location>
</feature>
<feature type="region of interest" description="Disordered" evidence="1">
    <location>
        <begin position="20"/>
        <end position="74"/>
    </location>
</feature>
<gene>
    <name evidence="2" type="ORF">LCGC14_2114950</name>
</gene>
<proteinExistence type="predicted"/>
<evidence type="ECO:0000313" key="2">
    <source>
        <dbReference type="EMBL" id="KKL69437.1"/>
    </source>
</evidence>